<dbReference type="PANTHER" id="PTHR36384:SF1">
    <property type="entry name" value="SAWADEE PROTEIN"/>
    <property type="match status" value="1"/>
</dbReference>
<feature type="domain" description="SAWADEE" evidence="1">
    <location>
        <begin position="13"/>
        <end position="112"/>
    </location>
</feature>
<dbReference type="AlphaFoldDB" id="A0A5H2Y4Q2"/>
<sequence>MGGGVVVEGVGVMALEFRSQMDDAWYDARIVMDGYDCLRVKFIGFPDDHDEVFDANNLTSFKDIAEFRRRFRPVSVQVQDNECSQVAKGTLVCVAHAICPDDRRFYDAVVYKGLAAAA</sequence>
<organism evidence="2">
    <name type="scientific">Prunus dulcis</name>
    <name type="common">Almond</name>
    <name type="synonym">Amygdalus dulcis</name>
    <dbReference type="NCBI Taxonomy" id="3755"/>
    <lineage>
        <taxon>Eukaryota</taxon>
        <taxon>Viridiplantae</taxon>
        <taxon>Streptophyta</taxon>
        <taxon>Embryophyta</taxon>
        <taxon>Tracheophyta</taxon>
        <taxon>Spermatophyta</taxon>
        <taxon>Magnoliopsida</taxon>
        <taxon>eudicotyledons</taxon>
        <taxon>Gunneridae</taxon>
        <taxon>Pentapetalae</taxon>
        <taxon>rosids</taxon>
        <taxon>fabids</taxon>
        <taxon>Rosales</taxon>
        <taxon>Rosaceae</taxon>
        <taxon>Amygdaloideae</taxon>
        <taxon>Amygdaleae</taxon>
        <taxon>Prunus</taxon>
    </lineage>
</organism>
<proteinExistence type="predicted"/>
<dbReference type="Pfam" id="PF16719">
    <property type="entry name" value="SAWADEE"/>
    <property type="match status" value="1"/>
</dbReference>
<dbReference type="EMBL" id="AP021785">
    <property type="protein sequence ID" value="BBN70231.1"/>
    <property type="molecule type" value="Genomic_DNA"/>
</dbReference>
<gene>
    <name evidence="2" type="ORF">Prudu_1448S000300</name>
</gene>
<dbReference type="GO" id="GO:0003682">
    <property type="term" value="F:chromatin binding"/>
    <property type="evidence" value="ECO:0007669"/>
    <property type="project" value="InterPro"/>
</dbReference>
<evidence type="ECO:0000313" key="2">
    <source>
        <dbReference type="EMBL" id="BBN70231.1"/>
    </source>
</evidence>
<name>A0A5H2Y4Q2_PRUDU</name>
<accession>A0A5H2Y4Q2</accession>
<dbReference type="PANTHER" id="PTHR36384">
    <property type="entry name" value="SAWADEE PROTEIN"/>
    <property type="match status" value="1"/>
</dbReference>
<protein>
    <recommendedName>
        <fullName evidence="1">SAWADEE domain-containing protein</fullName>
    </recommendedName>
</protein>
<evidence type="ECO:0000259" key="1">
    <source>
        <dbReference type="Pfam" id="PF16719"/>
    </source>
</evidence>
<reference evidence="2" key="1">
    <citation type="journal article" date="2019" name="Science">
        <title>Mutation of a bHLH transcription factor allowed almond domestication.</title>
        <authorList>
            <person name="Sanchez-Perez R."/>
            <person name="Pavan S."/>
            <person name="Mazzeo R."/>
            <person name="Moldovan C."/>
            <person name="Aiese Cigliano R."/>
            <person name="Del Cueto J."/>
            <person name="Ricciardi F."/>
            <person name="Lotti C."/>
            <person name="Ricciardi L."/>
            <person name="Dicenta F."/>
            <person name="Lopez-Marques R.L."/>
            <person name="Lindberg Moller B."/>
        </authorList>
    </citation>
    <scope>NUCLEOTIDE SEQUENCE</scope>
</reference>
<dbReference type="InterPro" id="IPR032001">
    <property type="entry name" value="SAWADEE_dom"/>
</dbReference>